<proteinExistence type="predicted"/>
<evidence type="ECO:0000313" key="2">
    <source>
        <dbReference type="EMBL" id="ABK18513.1"/>
    </source>
</evidence>
<accession>A0LM61</accession>
<gene>
    <name evidence="2" type="ordered locus">Sfum_2835</name>
</gene>
<dbReference type="InParanoid" id="A0LM61"/>
<feature type="region of interest" description="Disordered" evidence="1">
    <location>
        <begin position="81"/>
        <end position="102"/>
    </location>
</feature>
<reference evidence="2 3" key="1">
    <citation type="submission" date="2006-10" db="EMBL/GenBank/DDBJ databases">
        <title>Complete sequence of Syntrophobacter fumaroxidans MPOB.</title>
        <authorList>
            <consortium name="US DOE Joint Genome Institute"/>
            <person name="Copeland A."/>
            <person name="Lucas S."/>
            <person name="Lapidus A."/>
            <person name="Barry K."/>
            <person name="Detter J.C."/>
            <person name="Glavina del Rio T."/>
            <person name="Hammon N."/>
            <person name="Israni S."/>
            <person name="Pitluck S."/>
            <person name="Goltsman E.G."/>
            <person name="Martinez M."/>
            <person name="Schmutz J."/>
            <person name="Larimer F."/>
            <person name="Land M."/>
            <person name="Hauser L."/>
            <person name="Kyrpides N."/>
            <person name="Kim E."/>
            <person name="Boone D.R."/>
            <person name="Brockman F."/>
            <person name="Culley D."/>
            <person name="Ferry J."/>
            <person name="Gunsalus R."/>
            <person name="McInerney M.J."/>
            <person name="Morrison M."/>
            <person name="Plugge C."/>
            <person name="Rohlin L."/>
            <person name="Scholten J."/>
            <person name="Sieber J."/>
            <person name="Stams A.J.M."/>
            <person name="Worm P."/>
            <person name="Henstra A.M."/>
            <person name="Richardson P."/>
        </authorList>
    </citation>
    <scope>NUCLEOTIDE SEQUENCE [LARGE SCALE GENOMIC DNA]</scope>
    <source>
        <strain evidence="3">DSM 10017 / MPOB</strain>
    </source>
</reference>
<dbReference type="AlphaFoldDB" id="A0LM61"/>
<name>A0LM61_SYNFM</name>
<sequence>MQARCNILVTPCVHERNDPVADRGVVSRVGGPGFPGKFHVSVVAYHGRSLRMSAGKVKGHPPATAGIRVDVRQVRNLLQPLGTKKGGHDPGACAQSAKSCGRASSELIFDVERR</sequence>
<dbReference type="Proteomes" id="UP000001784">
    <property type="component" value="Chromosome"/>
</dbReference>
<evidence type="ECO:0000313" key="3">
    <source>
        <dbReference type="Proteomes" id="UP000001784"/>
    </source>
</evidence>
<evidence type="ECO:0000256" key="1">
    <source>
        <dbReference type="SAM" id="MobiDB-lite"/>
    </source>
</evidence>
<organism evidence="2 3">
    <name type="scientific">Syntrophobacter fumaroxidans (strain DSM 10017 / MPOB)</name>
    <dbReference type="NCBI Taxonomy" id="335543"/>
    <lineage>
        <taxon>Bacteria</taxon>
        <taxon>Pseudomonadati</taxon>
        <taxon>Thermodesulfobacteriota</taxon>
        <taxon>Syntrophobacteria</taxon>
        <taxon>Syntrophobacterales</taxon>
        <taxon>Syntrophobacteraceae</taxon>
        <taxon>Syntrophobacter</taxon>
    </lineage>
</organism>
<keyword evidence="3" id="KW-1185">Reference proteome</keyword>
<dbReference type="EMBL" id="CP000478">
    <property type="protein sequence ID" value="ABK18513.1"/>
    <property type="molecule type" value="Genomic_DNA"/>
</dbReference>
<protein>
    <submittedName>
        <fullName evidence="2">Uncharacterized protein</fullName>
    </submittedName>
</protein>
<dbReference type="KEGG" id="sfu:Sfum_2835"/>
<dbReference type="HOGENOM" id="CLU_2119920_0_0_7"/>